<dbReference type="InterPro" id="IPR020048">
    <property type="entry name" value="NADPH-dep_FMN_reduc_SsuE"/>
</dbReference>
<dbReference type="PANTHER" id="PTHR43408">
    <property type="entry name" value="FMN REDUCTASE (NADPH)"/>
    <property type="match status" value="1"/>
</dbReference>
<dbReference type="NCBIfam" id="TIGR03567">
    <property type="entry name" value="FMN_reduc_SsuE"/>
    <property type="match status" value="1"/>
</dbReference>
<gene>
    <name evidence="5" type="primary">ssuE</name>
    <name evidence="5" type="ORF">JX360_03250</name>
</gene>
<evidence type="ECO:0000259" key="4">
    <source>
        <dbReference type="Pfam" id="PF03358"/>
    </source>
</evidence>
<accession>A0ABT0C890</accession>
<dbReference type="EC" id="1.5.1.38" evidence="5"/>
<proteinExistence type="predicted"/>
<keyword evidence="3 5" id="KW-0560">Oxidoreductase</keyword>
<protein>
    <submittedName>
        <fullName evidence="5">NADPH-dependent FMN reductase</fullName>
        <ecNumber evidence="5">1.5.1.38</ecNumber>
    </submittedName>
</protein>
<keyword evidence="1" id="KW-0285">Flavoprotein</keyword>
<dbReference type="RefSeq" id="WP_244349139.1">
    <property type="nucleotide sequence ID" value="NZ_JAFIRA010000004.1"/>
</dbReference>
<dbReference type="GO" id="GO:0052873">
    <property type="term" value="F:FMN reductase (NADPH) activity"/>
    <property type="evidence" value="ECO:0007669"/>
    <property type="project" value="UniProtKB-EC"/>
</dbReference>
<dbReference type="InterPro" id="IPR005025">
    <property type="entry name" value="FMN_Rdtase-like_dom"/>
</dbReference>
<feature type="domain" description="NADPH-dependent FMN reductase-like" evidence="4">
    <location>
        <begin position="3"/>
        <end position="143"/>
    </location>
</feature>
<dbReference type="Pfam" id="PF03358">
    <property type="entry name" value="FMN_red"/>
    <property type="match status" value="1"/>
</dbReference>
<sequence length="176" mass="18618">MPDILLLSGSPSASSRSEAVLHHAAGILANSGLTTQFVSVRDLPPEDLVLAKFDSPQLKQIQEKVAQAAGIILSAPVYKASYPGVFKALLDLLDQDALTGKVILPIATAGTLAHLLSIDFAMKPVLAVMGATHILKGIYILSSQIQFDAAGTLQLEPDIEERLQTGIQALVQAVNR</sequence>
<dbReference type="Proteomes" id="UP000830835">
    <property type="component" value="Unassembled WGS sequence"/>
</dbReference>
<dbReference type="Gene3D" id="3.40.50.360">
    <property type="match status" value="1"/>
</dbReference>
<comment type="caution">
    <text evidence="5">The sequence shown here is derived from an EMBL/GenBank/DDBJ whole genome shotgun (WGS) entry which is preliminary data.</text>
</comment>
<dbReference type="InterPro" id="IPR051814">
    <property type="entry name" value="NAD(P)H-dep_FMN_reductase"/>
</dbReference>
<name>A0ABT0C890_THEVL</name>
<evidence type="ECO:0000313" key="5">
    <source>
        <dbReference type="EMBL" id="MCJ2541932.1"/>
    </source>
</evidence>
<keyword evidence="2" id="KW-0288">FMN</keyword>
<dbReference type="EMBL" id="JAFIRA010000004">
    <property type="protein sequence ID" value="MCJ2541932.1"/>
    <property type="molecule type" value="Genomic_DNA"/>
</dbReference>
<reference evidence="5" key="1">
    <citation type="submission" date="2021-02" db="EMBL/GenBank/DDBJ databases">
        <title>The CRISPR/cas machinery reduction and long-range gene transfer in the hot spring cyanobacterium Synechococcus.</title>
        <authorList>
            <person name="Dvorak P."/>
            <person name="Jahodarova E."/>
            <person name="Hasler P."/>
            <person name="Poulickova A."/>
        </authorList>
    </citation>
    <scope>NUCLEOTIDE SEQUENCE</scope>
    <source>
        <strain evidence="5">Rupite</strain>
    </source>
</reference>
<dbReference type="InterPro" id="IPR029039">
    <property type="entry name" value="Flavoprotein-like_sf"/>
</dbReference>
<evidence type="ECO:0000256" key="3">
    <source>
        <dbReference type="ARBA" id="ARBA00023002"/>
    </source>
</evidence>
<keyword evidence="6" id="KW-1185">Reference proteome</keyword>
<evidence type="ECO:0000256" key="2">
    <source>
        <dbReference type="ARBA" id="ARBA00022643"/>
    </source>
</evidence>
<evidence type="ECO:0000256" key="1">
    <source>
        <dbReference type="ARBA" id="ARBA00022630"/>
    </source>
</evidence>
<dbReference type="PANTHER" id="PTHR43408:SF1">
    <property type="entry name" value="FMN REDUCTASE (NADPH)"/>
    <property type="match status" value="1"/>
</dbReference>
<organism evidence="5 6">
    <name type="scientific">Thermostichus vulcanus str. 'Rupite'</name>
    <dbReference type="NCBI Taxonomy" id="2813851"/>
    <lineage>
        <taxon>Bacteria</taxon>
        <taxon>Bacillati</taxon>
        <taxon>Cyanobacteriota</taxon>
        <taxon>Cyanophyceae</taxon>
        <taxon>Thermostichales</taxon>
        <taxon>Thermostichaceae</taxon>
        <taxon>Thermostichus</taxon>
    </lineage>
</organism>
<evidence type="ECO:0000313" key="6">
    <source>
        <dbReference type="Proteomes" id="UP000830835"/>
    </source>
</evidence>
<dbReference type="SUPFAM" id="SSF52218">
    <property type="entry name" value="Flavoproteins"/>
    <property type="match status" value="1"/>
</dbReference>